<gene>
    <name evidence="2" type="ORF">AAFF_G00100850</name>
</gene>
<comment type="caution">
    <text evidence="2">The sequence shown here is derived from an EMBL/GenBank/DDBJ whole genome shotgun (WGS) entry which is preliminary data.</text>
</comment>
<protein>
    <submittedName>
        <fullName evidence="2">Uncharacterized protein</fullName>
    </submittedName>
</protein>
<feature type="region of interest" description="Disordered" evidence="1">
    <location>
        <begin position="22"/>
        <end position="57"/>
    </location>
</feature>
<sequence>MPQPQDRQVNQLTDSCCTELAQQGNTRGSDSINGLWKTGSNHSHDPRSSSSSRRDHKNCQTLAKPLELCDNHGVKDLCSHREQLPIQPYAACPSKTDRWSNRLWADCILYSTSTNPCSS</sequence>
<feature type="compositionally biased region" description="Polar residues" evidence="1">
    <location>
        <begin position="22"/>
        <end position="32"/>
    </location>
</feature>
<dbReference type="EMBL" id="JAINUG010000166">
    <property type="protein sequence ID" value="KAJ8390705.1"/>
    <property type="molecule type" value="Genomic_DNA"/>
</dbReference>
<dbReference type="Proteomes" id="UP001221898">
    <property type="component" value="Unassembled WGS sequence"/>
</dbReference>
<reference evidence="2" key="1">
    <citation type="journal article" date="2023" name="Science">
        <title>Genome structures resolve the early diversification of teleost fishes.</title>
        <authorList>
            <person name="Parey E."/>
            <person name="Louis A."/>
            <person name="Montfort J."/>
            <person name="Bouchez O."/>
            <person name="Roques C."/>
            <person name="Iampietro C."/>
            <person name="Lluch J."/>
            <person name="Castinel A."/>
            <person name="Donnadieu C."/>
            <person name="Desvignes T."/>
            <person name="Floi Bucao C."/>
            <person name="Jouanno E."/>
            <person name="Wen M."/>
            <person name="Mejri S."/>
            <person name="Dirks R."/>
            <person name="Jansen H."/>
            <person name="Henkel C."/>
            <person name="Chen W.J."/>
            <person name="Zahm M."/>
            <person name="Cabau C."/>
            <person name="Klopp C."/>
            <person name="Thompson A.W."/>
            <person name="Robinson-Rechavi M."/>
            <person name="Braasch I."/>
            <person name="Lecointre G."/>
            <person name="Bobe J."/>
            <person name="Postlethwait J.H."/>
            <person name="Berthelot C."/>
            <person name="Roest Crollius H."/>
            <person name="Guiguen Y."/>
        </authorList>
    </citation>
    <scope>NUCLEOTIDE SEQUENCE</scope>
    <source>
        <strain evidence="2">NC1722</strain>
    </source>
</reference>
<keyword evidence="3" id="KW-1185">Reference proteome</keyword>
<proteinExistence type="predicted"/>
<organism evidence="2 3">
    <name type="scientific">Aldrovandia affinis</name>
    <dbReference type="NCBI Taxonomy" id="143900"/>
    <lineage>
        <taxon>Eukaryota</taxon>
        <taxon>Metazoa</taxon>
        <taxon>Chordata</taxon>
        <taxon>Craniata</taxon>
        <taxon>Vertebrata</taxon>
        <taxon>Euteleostomi</taxon>
        <taxon>Actinopterygii</taxon>
        <taxon>Neopterygii</taxon>
        <taxon>Teleostei</taxon>
        <taxon>Notacanthiformes</taxon>
        <taxon>Halosauridae</taxon>
        <taxon>Aldrovandia</taxon>
    </lineage>
</organism>
<name>A0AAD7WBP6_9TELE</name>
<dbReference type="AlphaFoldDB" id="A0AAD7WBP6"/>
<accession>A0AAD7WBP6</accession>
<evidence type="ECO:0000256" key="1">
    <source>
        <dbReference type="SAM" id="MobiDB-lite"/>
    </source>
</evidence>
<evidence type="ECO:0000313" key="3">
    <source>
        <dbReference type="Proteomes" id="UP001221898"/>
    </source>
</evidence>
<evidence type="ECO:0000313" key="2">
    <source>
        <dbReference type="EMBL" id="KAJ8390705.1"/>
    </source>
</evidence>